<comment type="subunit">
    <text evidence="10">Probably interacts with PlsX.</text>
</comment>
<evidence type="ECO:0000256" key="6">
    <source>
        <dbReference type="ARBA" id="ARBA00023098"/>
    </source>
</evidence>
<dbReference type="eggNOG" id="COG0344">
    <property type="taxonomic scope" value="Bacteria"/>
</dbReference>
<keyword evidence="2 10" id="KW-0444">Lipid biosynthesis</keyword>
<name>B3QYX3_CHLT3</name>
<keyword evidence="7 10" id="KW-0472">Membrane</keyword>
<keyword evidence="4 10" id="KW-0812">Transmembrane</keyword>
<accession>B3QYX3</accession>
<evidence type="ECO:0000256" key="9">
    <source>
        <dbReference type="ARBA" id="ARBA00023264"/>
    </source>
</evidence>
<keyword evidence="5 10" id="KW-1133">Transmembrane helix</keyword>
<dbReference type="SMART" id="SM01207">
    <property type="entry name" value="G3P_acyltransf"/>
    <property type="match status" value="1"/>
</dbReference>
<dbReference type="EMBL" id="CP001100">
    <property type="protein sequence ID" value="ACF13666.1"/>
    <property type="molecule type" value="Genomic_DNA"/>
</dbReference>
<keyword evidence="6 10" id="KW-0443">Lipid metabolism</keyword>
<comment type="function">
    <text evidence="10">Catalyzes the transfer of an acyl group from acyl-phosphate (acyl-PO(4)) to glycerol-3-phosphate (G3P) to form lysophosphatidic acid (LPA). This enzyme utilizes acyl-phosphate as fatty acyl donor, but not acyl-CoA or acyl-ACP.</text>
</comment>
<feature type="transmembrane region" description="Helical" evidence="10">
    <location>
        <begin position="145"/>
        <end position="176"/>
    </location>
</feature>
<keyword evidence="8 10" id="KW-0594">Phospholipid biosynthesis</keyword>
<keyword evidence="10" id="KW-0997">Cell inner membrane</keyword>
<evidence type="ECO:0000256" key="1">
    <source>
        <dbReference type="ARBA" id="ARBA00022475"/>
    </source>
</evidence>
<evidence type="ECO:0000313" key="12">
    <source>
        <dbReference type="Proteomes" id="UP000001208"/>
    </source>
</evidence>
<evidence type="ECO:0000256" key="8">
    <source>
        <dbReference type="ARBA" id="ARBA00023209"/>
    </source>
</evidence>
<comment type="catalytic activity">
    <reaction evidence="10">
        <text>an acyl phosphate + sn-glycerol 3-phosphate = a 1-acyl-sn-glycero-3-phosphate + phosphate</text>
        <dbReference type="Rhea" id="RHEA:34075"/>
        <dbReference type="ChEBI" id="CHEBI:43474"/>
        <dbReference type="ChEBI" id="CHEBI:57597"/>
        <dbReference type="ChEBI" id="CHEBI:57970"/>
        <dbReference type="ChEBI" id="CHEBI:59918"/>
        <dbReference type="EC" id="2.3.1.275"/>
    </reaction>
</comment>
<evidence type="ECO:0000256" key="4">
    <source>
        <dbReference type="ARBA" id="ARBA00022692"/>
    </source>
</evidence>
<dbReference type="Pfam" id="PF02660">
    <property type="entry name" value="G3P_acyltransf"/>
    <property type="match status" value="1"/>
</dbReference>
<evidence type="ECO:0000313" key="11">
    <source>
        <dbReference type="EMBL" id="ACF13666.1"/>
    </source>
</evidence>
<keyword evidence="1 10" id="KW-1003">Cell membrane</keyword>
<dbReference type="STRING" id="517418.Ctha_1202"/>
<evidence type="ECO:0000256" key="5">
    <source>
        <dbReference type="ARBA" id="ARBA00022989"/>
    </source>
</evidence>
<dbReference type="PANTHER" id="PTHR30309:SF0">
    <property type="entry name" value="GLYCEROL-3-PHOSPHATE ACYLTRANSFERASE-RELATED"/>
    <property type="match status" value="1"/>
</dbReference>
<dbReference type="EC" id="2.3.1.275" evidence="10"/>
<comment type="subcellular location">
    <subcellularLocation>
        <location evidence="10">Cell inner membrane</location>
        <topology evidence="10">Multi-pass membrane protein</topology>
    </subcellularLocation>
</comment>
<dbReference type="PANTHER" id="PTHR30309">
    <property type="entry name" value="INNER MEMBRANE PROTEIN YGIH"/>
    <property type="match status" value="1"/>
</dbReference>
<dbReference type="RefSeq" id="WP_012499750.1">
    <property type="nucleotide sequence ID" value="NC_011026.1"/>
</dbReference>
<proteinExistence type="inferred from homology"/>
<keyword evidence="3 10" id="KW-0808">Transferase</keyword>
<dbReference type="OrthoDB" id="9777124at2"/>
<dbReference type="GO" id="GO:0043772">
    <property type="term" value="F:acyl-phosphate glycerol-3-phosphate acyltransferase activity"/>
    <property type="evidence" value="ECO:0007669"/>
    <property type="project" value="UniProtKB-UniRule"/>
</dbReference>
<protein>
    <recommendedName>
        <fullName evidence="10">Glycerol-3-phosphate acyltransferase</fullName>
    </recommendedName>
    <alternativeName>
        <fullName evidence="10">Acyl-PO4 G3P acyltransferase</fullName>
    </alternativeName>
    <alternativeName>
        <fullName evidence="10">Acyl-phosphate--glycerol-3-phosphate acyltransferase</fullName>
    </alternativeName>
    <alternativeName>
        <fullName evidence="10">G3P acyltransferase</fullName>
        <shortName evidence="10">GPAT</shortName>
        <ecNumber evidence="10">2.3.1.275</ecNumber>
    </alternativeName>
    <alternativeName>
        <fullName evidence="10">Lysophosphatidic acid synthase</fullName>
        <shortName evidence="10">LPA synthase</shortName>
    </alternativeName>
</protein>
<dbReference type="GO" id="GO:0005886">
    <property type="term" value="C:plasma membrane"/>
    <property type="evidence" value="ECO:0007669"/>
    <property type="project" value="UniProtKB-SubCell"/>
</dbReference>
<organism evidence="11 12">
    <name type="scientific">Chloroherpeton thalassium (strain ATCC 35110 / GB-78)</name>
    <dbReference type="NCBI Taxonomy" id="517418"/>
    <lineage>
        <taxon>Bacteria</taxon>
        <taxon>Pseudomonadati</taxon>
        <taxon>Chlorobiota</taxon>
        <taxon>Chlorobiia</taxon>
        <taxon>Chlorobiales</taxon>
        <taxon>Chloroherpetonaceae</taxon>
        <taxon>Chloroherpeton</taxon>
    </lineage>
</organism>
<comment type="caution">
    <text evidence="10">Lacks conserved residue(s) required for the propagation of feature annotation.</text>
</comment>
<feature type="transmembrane region" description="Helical" evidence="10">
    <location>
        <begin position="111"/>
        <end position="133"/>
    </location>
</feature>
<evidence type="ECO:0000256" key="7">
    <source>
        <dbReference type="ARBA" id="ARBA00023136"/>
    </source>
</evidence>
<feature type="transmembrane region" description="Helical" evidence="10">
    <location>
        <begin position="6"/>
        <end position="23"/>
    </location>
</feature>
<evidence type="ECO:0000256" key="10">
    <source>
        <dbReference type="HAMAP-Rule" id="MF_01043"/>
    </source>
</evidence>
<dbReference type="KEGG" id="cts:Ctha_1202"/>
<evidence type="ECO:0000256" key="2">
    <source>
        <dbReference type="ARBA" id="ARBA00022516"/>
    </source>
</evidence>
<dbReference type="HOGENOM" id="CLU_081254_7_1_10"/>
<reference evidence="11 12" key="1">
    <citation type="submission" date="2008-06" db="EMBL/GenBank/DDBJ databases">
        <title>Complete sequence of Chloroherpeton thalassium ATCC 35110.</title>
        <authorList>
            <consortium name="US DOE Joint Genome Institute"/>
            <person name="Lucas S."/>
            <person name="Copeland A."/>
            <person name="Lapidus A."/>
            <person name="Glavina del Rio T."/>
            <person name="Dalin E."/>
            <person name="Tice H."/>
            <person name="Bruce D."/>
            <person name="Goodwin L."/>
            <person name="Pitluck S."/>
            <person name="Schmutz J."/>
            <person name="Larimer F."/>
            <person name="Land M."/>
            <person name="Hauser L."/>
            <person name="Kyrpides N."/>
            <person name="Mikhailova N."/>
            <person name="Liu Z."/>
            <person name="Li T."/>
            <person name="Zhao F."/>
            <person name="Overmann J."/>
            <person name="Bryant D.A."/>
            <person name="Richardson P."/>
        </authorList>
    </citation>
    <scope>NUCLEOTIDE SEQUENCE [LARGE SCALE GENOMIC DNA]</scope>
    <source>
        <strain evidence="12">ATCC 35110 / GB-78</strain>
    </source>
</reference>
<gene>
    <name evidence="10" type="primary">plsY</name>
    <name evidence="11" type="ordered locus">Ctha_1202</name>
</gene>
<evidence type="ECO:0000256" key="3">
    <source>
        <dbReference type="ARBA" id="ARBA00022679"/>
    </source>
</evidence>
<dbReference type="HAMAP" id="MF_01043">
    <property type="entry name" value="PlsY"/>
    <property type="match status" value="1"/>
</dbReference>
<dbReference type="Proteomes" id="UP000001208">
    <property type="component" value="Chromosome"/>
</dbReference>
<comment type="similarity">
    <text evidence="10">Belongs to the PlsY family.</text>
</comment>
<comment type="pathway">
    <text evidence="10">Lipid metabolism; phospholipid metabolism.</text>
</comment>
<keyword evidence="12" id="KW-1185">Reference proteome</keyword>
<dbReference type="GO" id="GO:0008654">
    <property type="term" value="P:phospholipid biosynthetic process"/>
    <property type="evidence" value="ECO:0007669"/>
    <property type="project" value="UniProtKB-UniRule"/>
</dbReference>
<dbReference type="UniPathway" id="UPA00085"/>
<dbReference type="InterPro" id="IPR003811">
    <property type="entry name" value="G3P_acylTferase_PlsY"/>
</dbReference>
<keyword evidence="9 10" id="KW-1208">Phospholipid metabolism</keyword>
<dbReference type="AlphaFoldDB" id="B3QYX3"/>
<sequence>MRLFFLALLSYFIGSIPFAFLFIRYKLKKDIRTLGTGNVGAMNSFDVTGSKMIGISVAVLDAMKGILSVLIAKYVFGDEERHLMIASFFAVLGHNYPIWLKLKGGRGLSTAAGSTLIFAPAIPILWSAFWMLLKFVSRNVHFQNIFATLALFFTIPFFATIQVFYFALFIGGLILLRHVDVMQEVFRNYRS</sequence>